<evidence type="ECO:0000313" key="1">
    <source>
        <dbReference type="EMBL" id="QIX20081.1"/>
    </source>
</evidence>
<dbReference type="EMBL" id="CP050898">
    <property type="protein sequence ID" value="QIX20081.1"/>
    <property type="molecule type" value="Genomic_DNA"/>
</dbReference>
<gene>
    <name evidence="1" type="ORF">FOB41_06285</name>
    <name evidence="2" type="ORF">FOB41_09845</name>
</gene>
<sequence length="112" mass="12455">MSKATLTTKKLINLSPEMVDAINDWRFKNRINTESEAIRLLIARGLSFDEVAEATEVAGHIGGEYLRGVEVSLGDQMSFADALIRLYNSVDIADAEIEQVLAETKRELSEKL</sequence>
<dbReference type="EMBL" id="CP050898">
    <property type="protein sequence ID" value="QIX20085.1"/>
    <property type="molecule type" value="Genomic_DNA"/>
</dbReference>
<dbReference type="RefSeq" id="WP_136882714.1">
    <property type="nucleotide sequence ID" value="NZ_CP050898.1"/>
</dbReference>
<organism evidence="2 3">
    <name type="scientific">Agrobacterium pusense</name>
    <dbReference type="NCBI Taxonomy" id="648995"/>
    <lineage>
        <taxon>Bacteria</taxon>
        <taxon>Pseudomonadati</taxon>
        <taxon>Pseudomonadota</taxon>
        <taxon>Alphaproteobacteria</taxon>
        <taxon>Hyphomicrobiales</taxon>
        <taxon>Rhizobiaceae</taxon>
        <taxon>Rhizobium/Agrobacterium group</taxon>
        <taxon>Agrobacterium</taxon>
    </lineage>
</organism>
<accession>A0A6H0ZGY8</accession>
<dbReference type="Proteomes" id="UP000500870">
    <property type="component" value="Chromosome 1"/>
</dbReference>
<protein>
    <submittedName>
        <fullName evidence="2">Uncharacterized protein</fullName>
    </submittedName>
</protein>
<dbReference type="AlphaFoldDB" id="A0A6H0ZGY8"/>
<evidence type="ECO:0000313" key="3">
    <source>
        <dbReference type="Proteomes" id="UP000500870"/>
    </source>
</evidence>
<reference evidence="2 3" key="1">
    <citation type="submission" date="2020-04" db="EMBL/GenBank/DDBJ databases">
        <title>FDA dAtabase for Regulatory Grade micrObial Sequences (FDA-ARGOS): Supporting development and validation of Infectious Disease Dx tests.</title>
        <authorList>
            <person name="Sciortino C."/>
            <person name="Tallon L."/>
            <person name="Sadzewicz L."/>
            <person name="Vavikolanu K."/>
            <person name="Mehta A."/>
            <person name="Aluvathingal J."/>
            <person name="Nadendla S."/>
            <person name="Nandy P."/>
            <person name="Geyer C."/>
            <person name="Yan Y."/>
            <person name="Sichtig H."/>
        </authorList>
    </citation>
    <scope>NUCLEOTIDE SEQUENCE [LARGE SCALE GENOMIC DNA]</scope>
    <source>
        <strain evidence="2 3">FDAARGOS_633</strain>
    </source>
</reference>
<proteinExistence type="predicted"/>
<evidence type="ECO:0000313" key="2">
    <source>
        <dbReference type="EMBL" id="QIX20085.1"/>
    </source>
</evidence>
<name>A0A6H0ZGY8_9HYPH</name>